<dbReference type="EMBL" id="JAVRRJ010000008">
    <property type="protein sequence ID" value="KAK5082419.1"/>
    <property type="molecule type" value="Genomic_DNA"/>
</dbReference>
<dbReference type="AlphaFoldDB" id="A0AAN7YE88"/>
<dbReference type="Proteomes" id="UP001309876">
    <property type="component" value="Unassembled WGS sequence"/>
</dbReference>
<organism evidence="3 4">
    <name type="scientific">Lithohypha guttulata</name>
    <dbReference type="NCBI Taxonomy" id="1690604"/>
    <lineage>
        <taxon>Eukaryota</taxon>
        <taxon>Fungi</taxon>
        <taxon>Dikarya</taxon>
        <taxon>Ascomycota</taxon>
        <taxon>Pezizomycotina</taxon>
        <taxon>Eurotiomycetes</taxon>
        <taxon>Chaetothyriomycetidae</taxon>
        <taxon>Chaetothyriales</taxon>
        <taxon>Trichomeriaceae</taxon>
        <taxon>Lithohypha</taxon>
    </lineage>
</organism>
<comment type="caution">
    <text evidence="3">The sequence shown here is derived from an EMBL/GenBank/DDBJ whole genome shotgun (WGS) entry which is preliminary data.</text>
</comment>
<dbReference type="InterPro" id="IPR049317">
    <property type="entry name" value="GCIP-like_N"/>
</dbReference>
<dbReference type="InterPro" id="IPR011009">
    <property type="entry name" value="Kinase-like_dom_sf"/>
</dbReference>
<reference evidence="3 4" key="1">
    <citation type="submission" date="2023-08" db="EMBL/GenBank/DDBJ databases">
        <title>Black Yeasts Isolated from many extreme environments.</title>
        <authorList>
            <person name="Coleine C."/>
            <person name="Stajich J.E."/>
            <person name="Selbmann L."/>
        </authorList>
    </citation>
    <scope>NUCLEOTIDE SEQUENCE [LARGE SCALE GENOMIC DNA]</scope>
    <source>
        <strain evidence="3 4">CCFEE 5910</strain>
    </source>
</reference>
<dbReference type="GO" id="GO:0005634">
    <property type="term" value="C:nucleus"/>
    <property type="evidence" value="ECO:0007669"/>
    <property type="project" value="TreeGrafter"/>
</dbReference>
<evidence type="ECO:0000313" key="3">
    <source>
        <dbReference type="EMBL" id="KAK5082419.1"/>
    </source>
</evidence>
<name>A0AAN7YE88_9EURO</name>
<dbReference type="Gene3D" id="1.20.1420.10">
    <property type="entry name" value="Talin, central domain"/>
    <property type="match status" value="1"/>
</dbReference>
<sequence>MNTDVQQDCLKSLSTTLALIDQFQKSLDSNKSSERTATASGDHPPSLSLLRAAAESLKSTTTKLSLLCITPPFTESAVKPLLKELNNSTLPSLVTATLLVTPAKFPDSFAAETRRVASSTLSELTPLLALIQQRAQDGKPKSEPSKSEKQAVTEATGRIWEKCDEAIKFVSDGIPGFVIKKAEQWLALMKDAVQELQDWDPEEDVDEDVFGLAGSDDEEDSSTFTGKGKDKDQATIAAGVKDQVSKVLSRVPQSIHVVVKQRLAKMPANVRRGDKELSSKDKQTLNSITKNVRNISECIDESVEAMYMGNPELCLKKAGEARALTIEVVVSVVPPWESPTPGTEPTKEDMFIKRALAWIEQQTLTETIIEKMEDRLSAPLPLLALDSDTVSLRSVSSSTGPFTTPGEATDDTELVIHWQAAELLNRINIDALLHKVPKLAGSDCEIERVPVIKSYMNVLLLLQEKDTDKQWITRIPYCQSDRDFLIDQVEPLIRVNRKFSFRVPYLYHYGLAQDPENELRVDFMLLDFIDGRQMKMWTESFPAWEQKRQVLEQIAEIYLEMFSKPVIYKDRLVLNNANNIDGMQEDFDNFDIPPTMTASSYLHRLADKAIRGKVERLLASNATERTQELRTTMQSRLMDLLILLLMRALIPTQIVGKYNDSYFYITHPDLHNRNIVIEGNQAGEEVIPDIRARGFSTSESPKPQIHLPHRRTVSFETTERAKKDKLKVAGIVDWDAAHPLPLQAAAIYPKFLETLPGAEFPDLPDNYVAPDMTMEKETFVAMLKRKEQKNTGCTTVADLIVNGSWERDFFTVALRRGDVRAKWFPWWKMQAAKQNPKNSFVQEEPRLEDIDNIRTGLQGFLANAQNSSTVQQHSGWLLIWRIVSELDRLEALAQETCWMPAAKKWAAVKTTGLKNLVTSPVADMISQWERGMPGSLEAPPLQLKTTSEHDTVDSYTNFVLGADE</sequence>
<dbReference type="InterPro" id="IPR026907">
    <property type="entry name" value="GCIP-like"/>
</dbReference>
<gene>
    <name evidence="3" type="ORF">LTR05_007566</name>
</gene>
<accession>A0AAN7YE88</accession>
<evidence type="ECO:0000313" key="4">
    <source>
        <dbReference type="Proteomes" id="UP001309876"/>
    </source>
</evidence>
<dbReference type="PANTHER" id="PTHR15492:SF1">
    <property type="entry name" value="CYCLIN-D1-BINDING PROTEIN 1"/>
    <property type="match status" value="1"/>
</dbReference>
<proteinExistence type="predicted"/>
<evidence type="ECO:0000256" key="1">
    <source>
        <dbReference type="SAM" id="MobiDB-lite"/>
    </source>
</evidence>
<feature type="compositionally biased region" description="Basic and acidic residues" evidence="1">
    <location>
        <begin position="136"/>
        <end position="151"/>
    </location>
</feature>
<feature type="domain" description="Cyclin-D1-binding protein 1-like N-terminal" evidence="2">
    <location>
        <begin position="50"/>
        <end position="201"/>
    </location>
</feature>
<feature type="region of interest" description="Disordered" evidence="1">
    <location>
        <begin position="134"/>
        <end position="153"/>
    </location>
</feature>
<dbReference type="Gene3D" id="1.20.1410.10">
    <property type="entry name" value="I/LWEQ domain"/>
    <property type="match status" value="1"/>
</dbReference>
<dbReference type="Pfam" id="PF13324">
    <property type="entry name" value="GCIP_N"/>
    <property type="match status" value="1"/>
</dbReference>
<dbReference type="PANTHER" id="PTHR15492">
    <property type="entry name" value="CYCLIN D1-BINDING PROTEIN 1"/>
    <property type="match status" value="1"/>
</dbReference>
<dbReference type="SUPFAM" id="SSF56112">
    <property type="entry name" value="Protein kinase-like (PK-like)"/>
    <property type="match status" value="1"/>
</dbReference>
<keyword evidence="4" id="KW-1185">Reference proteome</keyword>
<evidence type="ECO:0000259" key="2">
    <source>
        <dbReference type="Pfam" id="PF13324"/>
    </source>
</evidence>
<protein>
    <recommendedName>
        <fullName evidence="2">Cyclin-D1-binding protein 1-like N-terminal domain-containing protein</fullName>
    </recommendedName>
</protein>